<keyword evidence="2" id="KW-1185">Reference proteome</keyword>
<evidence type="ECO:0000313" key="2">
    <source>
        <dbReference type="Proteomes" id="UP000271889"/>
    </source>
</evidence>
<dbReference type="AlphaFoldDB" id="A0A3P6SYN7"/>
<gene>
    <name evidence="1" type="ORF">CGOC_LOCUS4351</name>
</gene>
<evidence type="ECO:0000313" key="1">
    <source>
        <dbReference type="EMBL" id="VDK58521.1"/>
    </source>
</evidence>
<reference evidence="1 2" key="1">
    <citation type="submission" date="2018-11" db="EMBL/GenBank/DDBJ databases">
        <authorList>
            <consortium name="Pathogen Informatics"/>
        </authorList>
    </citation>
    <scope>NUCLEOTIDE SEQUENCE [LARGE SCALE GENOMIC DNA]</scope>
</reference>
<proteinExistence type="predicted"/>
<organism evidence="1 2">
    <name type="scientific">Cylicostephanus goldi</name>
    <name type="common">Nematode worm</name>
    <dbReference type="NCBI Taxonomy" id="71465"/>
    <lineage>
        <taxon>Eukaryota</taxon>
        <taxon>Metazoa</taxon>
        <taxon>Ecdysozoa</taxon>
        <taxon>Nematoda</taxon>
        <taxon>Chromadorea</taxon>
        <taxon>Rhabditida</taxon>
        <taxon>Rhabditina</taxon>
        <taxon>Rhabditomorpha</taxon>
        <taxon>Strongyloidea</taxon>
        <taxon>Strongylidae</taxon>
        <taxon>Cylicostephanus</taxon>
    </lineage>
</organism>
<dbReference type="Proteomes" id="UP000271889">
    <property type="component" value="Unassembled WGS sequence"/>
</dbReference>
<protein>
    <submittedName>
        <fullName evidence="1">Uncharacterized protein</fullName>
    </submittedName>
</protein>
<name>A0A3P6SYN7_CYLGO</name>
<dbReference type="EMBL" id="UYRV01011951">
    <property type="protein sequence ID" value="VDK58521.1"/>
    <property type="molecule type" value="Genomic_DNA"/>
</dbReference>
<sequence length="91" mass="9842">MIQVLPVESCASSTHNGIHVDESYELAHAIVEAQDPNQCQSTVPVISNFGLKCSFAKLPPQVADALERSRRILVDPEGKIVPLGSGRSKPY</sequence>
<accession>A0A3P6SYN7</accession>